<dbReference type="EMBL" id="AF343568">
    <property type="protein sequence ID" value="AAL24459.1"/>
    <property type="molecule type" value="Genomic_DNA"/>
</dbReference>
<evidence type="ECO:0008006" key="3">
    <source>
        <dbReference type="Google" id="ProtNLM"/>
    </source>
</evidence>
<protein>
    <recommendedName>
        <fullName evidence="3">Wsv285</fullName>
    </recommendedName>
</protein>
<feature type="compositionally biased region" description="Basic and acidic residues" evidence="1">
    <location>
        <begin position="278"/>
        <end position="322"/>
    </location>
</feature>
<feature type="region of interest" description="Disordered" evidence="1">
    <location>
        <begin position="243"/>
        <end position="358"/>
    </location>
</feature>
<reference evidence="2" key="1">
    <citation type="submission" date="2001-01" db="EMBL/GenBank/DDBJ databases">
        <title>Analysis of TATA box-binding protein in white spot syndrome virus genome of shrimp.</title>
        <authorList>
            <person name="Shi Z."/>
            <person name="Bonami J.-R."/>
        </authorList>
    </citation>
    <scope>NUCLEOTIDE SEQUENCE</scope>
</reference>
<feature type="compositionally biased region" description="Acidic residues" evidence="1">
    <location>
        <begin position="244"/>
        <end position="268"/>
    </location>
</feature>
<accession>Q91B56</accession>
<organismHost>
    <name type="scientific">Crustacea</name>
    <name type="common">crustaceans</name>
    <dbReference type="NCBI Taxonomy" id="6657"/>
</organismHost>
<sequence>MKRGDDIIDVVKSKGLSLREFSKKVSKIVRRFNEITNQLCNNCNVNSSNGDVDFHVFTSVCVYIHNIIPVLEDISIFAELGEELTKLVKECRDVAGEDKTYDDMGRNYEITVKYFKLFNALVKFCHRNYNVAVTSAINRRGYMCMVSNLVGYYCKLSDNAIQYHESLCSLHSSISYADYYTSRNNNSEDGGGNSSSEKSNADVAKTMASFYDQFDKSEDSKKNKNKTSNEILIKMFQMDRVLDGMDDDDDEDSDSSSSENEEEEEEEEIVKKPAKKRKVEDVDSNKKTLPKEPAVKKVKQEEDVEMEEVKEAAAEEEKKEEQEAKEEDATEYDDDTEEDEKAVASDEDEDDEDSKAIF</sequence>
<feature type="compositionally biased region" description="Acidic residues" evidence="1">
    <location>
        <begin position="323"/>
        <end position="358"/>
    </location>
</feature>
<organism evidence="2">
    <name type="scientific">White spot syndrome virus</name>
    <name type="common">WSSV</name>
    <name type="synonym">White spot bacilliform virus</name>
    <dbReference type="NCBI Taxonomy" id="92652"/>
    <lineage>
        <taxon>Viruses</taxon>
        <taxon>Viruses incertae sedis</taxon>
        <taxon>Naldaviricetes</taxon>
        <taxon>Nimaviridae</taxon>
        <taxon>Whispovirus</taxon>
        <taxon>White spot syndrome virus</taxon>
    </lineage>
</organism>
<name>Q91B56_WSSV</name>
<evidence type="ECO:0000256" key="1">
    <source>
        <dbReference type="SAM" id="MobiDB-lite"/>
    </source>
</evidence>
<evidence type="ECO:0000313" key="2">
    <source>
        <dbReference type="EMBL" id="AAL24459.1"/>
    </source>
</evidence>
<proteinExistence type="predicted"/>